<reference evidence="2" key="1">
    <citation type="submission" date="2020-10" db="EMBL/GenBank/DDBJ databases">
        <authorList>
            <person name="Kikuchi T."/>
        </authorList>
    </citation>
    <scope>NUCLEOTIDE SEQUENCE</scope>
    <source>
        <strain evidence="2">NKZ352</strain>
    </source>
</reference>
<dbReference type="EMBL" id="CAJGYM010000053">
    <property type="protein sequence ID" value="CAD6195244.1"/>
    <property type="molecule type" value="Genomic_DNA"/>
</dbReference>
<organism evidence="2 3">
    <name type="scientific">Caenorhabditis auriculariae</name>
    <dbReference type="NCBI Taxonomy" id="2777116"/>
    <lineage>
        <taxon>Eukaryota</taxon>
        <taxon>Metazoa</taxon>
        <taxon>Ecdysozoa</taxon>
        <taxon>Nematoda</taxon>
        <taxon>Chromadorea</taxon>
        <taxon>Rhabditida</taxon>
        <taxon>Rhabditina</taxon>
        <taxon>Rhabditomorpha</taxon>
        <taxon>Rhabditoidea</taxon>
        <taxon>Rhabditidae</taxon>
        <taxon>Peloderinae</taxon>
        <taxon>Caenorhabditis</taxon>
    </lineage>
</organism>
<sequence length="80" mass="8417">MPNLGHNGTVGSGHGRKGLTHSANTLPVHLGTSTTAGIVPRVGLFIDKIKPRIDTSAPQKKLASPGLPLGTTLYRFKTFN</sequence>
<gene>
    <name evidence="2" type="ORF">CAUJ_LOCUS11163</name>
</gene>
<name>A0A8S1HHL2_9PELO</name>
<evidence type="ECO:0000256" key="1">
    <source>
        <dbReference type="SAM" id="MobiDB-lite"/>
    </source>
</evidence>
<dbReference type="Proteomes" id="UP000835052">
    <property type="component" value="Unassembled WGS sequence"/>
</dbReference>
<protein>
    <submittedName>
        <fullName evidence="2">Uncharacterized protein</fullName>
    </submittedName>
</protein>
<evidence type="ECO:0000313" key="3">
    <source>
        <dbReference type="Proteomes" id="UP000835052"/>
    </source>
</evidence>
<keyword evidence="3" id="KW-1185">Reference proteome</keyword>
<evidence type="ECO:0000313" key="2">
    <source>
        <dbReference type="EMBL" id="CAD6195244.1"/>
    </source>
</evidence>
<feature type="region of interest" description="Disordered" evidence="1">
    <location>
        <begin position="1"/>
        <end position="26"/>
    </location>
</feature>
<proteinExistence type="predicted"/>
<accession>A0A8S1HHL2</accession>
<dbReference type="AlphaFoldDB" id="A0A8S1HHL2"/>
<comment type="caution">
    <text evidence="2">The sequence shown here is derived from an EMBL/GenBank/DDBJ whole genome shotgun (WGS) entry which is preliminary data.</text>
</comment>